<sequence length="1944" mass="212976">MAEPEHHGVHNFAYHPTVANWVHSTSLAQLDGADNEPLDDPDAFYRPTAALPPGDPEPAACSSDMTTTRQRQNTPNGAARTTPKAAMRSVSGPASSSLSTTRPTPHLPGNRPRVKDLAQKFNQPSSTESSPQSSSRARVTKPSPTPQTSSAQPSPSTSSPARPPREAAYGQYKFSKLKPRERRPPPESPAGARSSHTSRPSVDETASPTSQSKRRLYDATTSPSRSRQPFFGEVVGKQDLMRPGFGIPHVDQSEQGPEGTSSQPAPSQLQTSFADDDSVRHGRTDSNVTETPTEGQSNAPPDTPISQGATSQATSQGARRRSPPSRIPVATRRRSTASTDSTTSSRSTKARPVRPTGAYNASSPVRTPRRQAGAKDSSSRRPSNASAGPTLSPVRYREYHSRGKSTKAVNNGASLTAVINAPPPPTSPRLRNSRERHLVPAASPSSQARSHDAHDGIGDVPDSEFSLANDEGPVSQSQGVEAPTEASPQSGHADHIPPPILEPRSFRDFVQTPHAVHSETGPPSQPEPLTLDTSLDVPPSEALSSTTSFEYEESPVLGMPGSFMMTPPLAQATSGSAFGQESAAEQQPSAPPEGELLQARTFQPPGKSRSKEQEFVETPQDVASELGFRESIPIMLGADDPQGWGISPTRSMESPRVHIGAHTWRAEPLDASGTISYLEEDDSPIDPFTNRGSLRPDDSASNIFYRPTMPTVPESGRMTMDSEAYSVINRVLNEYHASSEITPDMARRSQLNVQNVSPVIAQHKDWGSKEATETYLARLLSDANDALPRDDATEVAPTTAAPSVTSSSTDAAPRPSLNIPGLDDEPEEADYGGTAIIFPPESRRYSRGSRTSSNTNSWGDGSRADSSSGSLSRDTALGAAGRSHPPTYPPQPPPKDQPSARIGGRPLTVDDLHRDSFERLQARYNTQLPEIRSAGEGLGLGLQQTPPRPAYSPPPPPPGSTSIDQATAPYTPSVYAHQPPSSIVPQLPMPVADMESAYPGHGDYAHLTVDGDAGDVGDTSALAAEAARPPIPPEPPSAEVTLAGEQLTRSITRKLQQNARASRPIISAVDPDGSDGGSETRSMHNNAHVDNANGFVTTPLLNGAQDGASWADPETREADPVFQQLKKRYHVIYELIKTERVFANDMTVVGRLFYDSAVEHGVLTEQERRLLFSNAPEIATFSMKFWDALRKSIRPILQQKPRPPKANEDGKGTAQNEESDHLHDTAPPVSSMPYAWDEYEFLTASNYERITIGACISKHVKRLERLYTTYLLNHAEANKLLQSKLKAEDYKVLGWQKACMDFSKGMTQAWDLDSLLVKPVQRLLKYPLLLEQLLQLTPEEHADHADLSTARKEIIEISVRINTAKTRQETIRAIAPKDGKKGAKDLLSNRLGKGFMKNLGLKSDRVKPTHEENAVFHDEKYLFQSQRFGGHFFQIQVVLRDIEKYLEEVHQFMLQVNIMVLGFHAMLDKAFQTAYPELESQWHRQGYALIDLLNVALADHKQAVRLRVVKHILDVWKMYVRPQKLMEQRKKGLPQYIKWKQAADRNEKIDPKLQDAAEQFKIINDHLRDELPQLYDKTKMIITLCLEAFVGLQKEWWKNCQKRLLPMFEREPPYTNSMSHDMKTYSDQFRTDFTQMEVPVLRLNILNGKLSKELSTMMSPTPPTMSSSTSFDESRKSQTSRRTESISSDISAQVDARGARRSGGGYFDGRPELPGSSGSMGSSWRNVAPRSAPQSQHQAQPTPHAPERHLTGGSEYYPKPSPHSESDRSDATLTPTTSTHQPKRTFANLDGAFDDDSYMPPAMLDSAFLAPTTTSSSTSTFPQPSAPTHHHTPSSSRSSAVFSSALPMPTTDSPTSSLPPTSLPSSTDDPEPEVLFLAASLFEFNIAHDRREGGIPYLVYVPGEIFDVIGMKGELWLARNQDDEGRTVGWIWEKHFARILPDEG</sequence>
<feature type="compositionally biased region" description="Low complexity" evidence="1">
    <location>
        <begin position="794"/>
        <end position="813"/>
    </location>
</feature>
<feature type="compositionally biased region" description="Low complexity" evidence="1">
    <location>
        <begin position="146"/>
        <end position="160"/>
    </location>
</feature>
<feature type="region of interest" description="Disordered" evidence="1">
    <location>
        <begin position="1812"/>
        <end position="1870"/>
    </location>
</feature>
<feature type="compositionally biased region" description="Acidic residues" evidence="1">
    <location>
        <begin position="33"/>
        <end position="42"/>
    </location>
</feature>
<dbReference type="GO" id="GO:0005737">
    <property type="term" value="C:cytoplasm"/>
    <property type="evidence" value="ECO:0007669"/>
    <property type="project" value="TreeGrafter"/>
</dbReference>
<feature type="compositionally biased region" description="Polar residues" evidence="1">
    <location>
        <begin position="253"/>
        <end position="273"/>
    </location>
</feature>
<feature type="compositionally biased region" description="Pro residues" evidence="1">
    <location>
        <begin position="946"/>
        <end position="959"/>
    </location>
</feature>
<accession>A0A9P4QTZ1</accession>
<dbReference type="CDD" id="cd00160">
    <property type="entry name" value="RhoGEF"/>
    <property type="match status" value="1"/>
</dbReference>
<dbReference type="InterPro" id="IPR035899">
    <property type="entry name" value="DBL_dom_sf"/>
</dbReference>
<dbReference type="PANTHER" id="PTHR22834:SF20">
    <property type="entry name" value="SH3 DOMAIN-CONTAINING PROTEIN"/>
    <property type="match status" value="1"/>
</dbReference>
<feature type="compositionally biased region" description="Low complexity" evidence="1">
    <location>
        <begin position="336"/>
        <end position="347"/>
    </location>
</feature>
<dbReference type="GO" id="GO:0005085">
    <property type="term" value="F:guanyl-nucleotide exchange factor activity"/>
    <property type="evidence" value="ECO:0007669"/>
    <property type="project" value="InterPro"/>
</dbReference>
<dbReference type="InterPro" id="IPR027267">
    <property type="entry name" value="AH/BAR_dom_sf"/>
</dbReference>
<feature type="compositionally biased region" description="Polar residues" evidence="1">
    <location>
        <begin position="380"/>
        <end position="389"/>
    </location>
</feature>
<evidence type="ECO:0000313" key="3">
    <source>
        <dbReference type="EMBL" id="KAF2733742.1"/>
    </source>
</evidence>
<feature type="region of interest" description="Disordered" evidence="1">
    <location>
        <begin position="788"/>
        <end position="908"/>
    </location>
</feature>
<feature type="compositionally biased region" description="Polar residues" evidence="1">
    <location>
        <begin position="1716"/>
        <end position="1725"/>
    </location>
</feature>
<keyword evidence="4" id="KW-1185">Reference proteome</keyword>
<gene>
    <name evidence="3" type="ORF">EJ04DRAFT_577436</name>
</gene>
<feature type="compositionally biased region" description="Polar residues" evidence="1">
    <location>
        <begin position="1732"/>
        <end position="1741"/>
    </location>
</feature>
<feature type="domain" description="DH" evidence="2">
    <location>
        <begin position="1127"/>
        <end position="1364"/>
    </location>
</feature>
<dbReference type="PANTHER" id="PTHR22834">
    <property type="entry name" value="NUCLEAR FUSION PROTEIN FUS2"/>
    <property type="match status" value="1"/>
</dbReference>
<evidence type="ECO:0000313" key="4">
    <source>
        <dbReference type="Proteomes" id="UP000799444"/>
    </source>
</evidence>
<dbReference type="GO" id="GO:0031991">
    <property type="term" value="P:regulation of actomyosin contractile ring contraction"/>
    <property type="evidence" value="ECO:0007669"/>
    <property type="project" value="TreeGrafter"/>
</dbReference>
<feature type="compositionally biased region" description="Low complexity" evidence="1">
    <location>
        <begin position="848"/>
        <end position="874"/>
    </location>
</feature>
<feature type="compositionally biased region" description="Polar residues" evidence="1">
    <location>
        <begin position="285"/>
        <end position="317"/>
    </location>
</feature>
<feature type="compositionally biased region" description="Basic and acidic residues" evidence="1">
    <location>
        <begin position="1672"/>
        <end position="1684"/>
    </location>
</feature>
<dbReference type="SMART" id="SM00325">
    <property type="entry name" value="RhoGEF"/>
    <property type="match status" value="1"/>
</dbReference>
<feature type="compositionally biased region" description="Low complexity" evidence="1">
    <location>
        <begin position="123"/>
        <end position="135"/>
    </location>
</feature>
<dbReference type="GO" id="GO:0035556">
    <property type="term" value="P:intracellular signal transduction"/>
    <property type="evidence" value="ECO:0007669"/>
    <property type="project" value="InterPro"/>
</dbReference>
<dbReference type="PROSITE" id="PS50010">
    <property type="entry name" value="DH_2"/>
    <property type="match status" value="1"/>
</dbReference>
<evidence type="ECO:0000259" key="2">
    <source>
        <dbReference type="PROSITE" id="PS50010"/>
    </source>
</evidence>
<feature type="compositionally biased region" description="Polar residues" evidence="1">
    <location>
        <begin position="1771"/>
        <end position="1780"/>
    </location>
</feature>
<feature type="compositionally biased region" description="Polar residues" evidence="1">
    <location>
        <begin position="197"/>
        <end position="211"/>
    </location>
</feature>
<feature type="region of interest" description="Disordered" evidence="1">
    <location>
        <begin position="31"/>
        <end position="620"/>
    </location>
</feature>
<dbReference type="InterPro" id="IPR051492">
    <property type="entry name" value="Dynamin-Rho_GEF"/>
</dbReference>
<dbReference type="GO" id="GO:0032955">
    <property type="term" value="P:regulation of division septum assembly"/>
    <property type="evidence" value="ECO:0007669"/>
    <property type="project" value="TreeGrafter"/>
</dbReference>
<feature type="region of interest" description="Disordered" evidence="1">
    <location>
        <begin position="1055"/>
        <end position="1098"/>
    </location>
</feature>
<feature type="compositionally biased region" description="Low complexity" evidence="1">
    <location>
        <begin position="1812"/>
        <end position="1867"/>
    </location>
</feature>
<dbReference type="PROSITE" id="PS00741">
    <property type="entry name" value="DH_1"/>
    <property type="match status" value="1"/>
</dbReference>
<feature type="compositionally biased region" description="Polar residues" evidence="1">
    <location>
        <begin position="63"/>
        <end position="76"/>
    </location>
</feature>
<feature type="compositionally biased region" description="Pro residues" evidence="1">
    <location>
        <begin position="886"/>
        <end position="896"/>
    </location>
</feature>
<dbReference type="OrthoDB" id="10256089at2759"/>
<dbReference type="SUPFAM" id="SSF48065">
    <property type="entry name" value="DBL homology domain (DH-domain)"/>
    <property type="match status" value="1"/>
</dbReference>
<proteinExistence type="predicted"/>
<feature type="region of interest" description="Disordered" evidence="1">
    <location>
        <begin position="1654"/>
        <end position="1792"/>
    </location>
</feature>
<protein>
    <recommendedName>
        <fullName evidence="2">DH domain-containing protein</fullName>
    </recommendedName>
</protein>
<dbReference type="Pfam" id="PF00621">
    <property type="entry name" value="RhoGEF"/>
    <property type="match status" value="1"/>
</dbReference>
<dbReference type="InterPro" id="IPR000219">
    <property type="entry name" value="DH_dom"/>
</dbReference>
<feature type="compositionally biased region" description="Polar residues" evidence="1">
    <location>
        <begin position="960"/>
        <end position="970"/>
    </location>
</feature>
<name>A0A9P4QTZ1_9PLEO</name>
<dbReference type="Proteomes" id="UP000799444">
    <property type="component" value="Unassembled WGS sequence"/>
</dbReference>
<feature type="region of interest" description="Disordered" evidence="1">
    <location>
        <begin position="1197"/>
        <end position="1229"/>
    </location>
</feature>
<dbReference type="EMBL" id="ML996157">
    <property type="protein sequence ID" value="KAF2733742.1"/>
    <property type="molecule type" value="Genomic_DNA"/>
</dbReference>
<feature type="region of interest" description="Disordered" evidence="1">
    <location>
        <begin position="937"/>
        <end position="977"/>
    </location>
</feature>
<feature type="compositionally biased region" description="Polar residues" evidence="1">
    <location>
        <begin position="571"/>
        <end position="588"/>
    </location>
</feature>
<feature type="region of interest" description="Disordered" evidence="1">
    <location>
        <begin position="684"/>
        <end position="708"/>
    </location>
</feature>
<dbReference type="Gene3D" id="1.20.900.10">
    <property type="entry name" value="Dbl homology (DH) domain"/>
    <property type="match status" value="1"/>
</dbReference>
<dbReference type="Gene3D" id="1.20.1270.60">
    <property type="entry name" value="Arfaptin homology (AH) domain/BAR domain"/>
    <property type="match status" value="1"/>
</dbReference>
<dbReference type="SUPFAM" id="SSF103657">
    <property type="entry name" value="BAR/IMD domain-like"/>
    <property type="match status" value="1"/>
</dbReference>
<feature type="compositionally biased region" description="Low complexity" evidence="1">
    <location>
        <begin position="1655"/>
        <end position="1670"/>
    </location>
</feature>
<reference evidence="3" key="1">
    <citation type="journal article" date="2020" name="Stud. Mycol.">
        <title>101 Dothideomycetes genomes: a test case for predicting lifestyles and emergence of pathogens.</title>
        <authorList>
            <person name="Haridas S."/>
            <person name="Albert R."/>
            <person name="Binder M."/>
            <person name="Bloem J."/>
            <person name="Labutti K."/>
            <person name="Salamov A."/>
            <person name="Andreopoulos B."/>
            <person name="Baker S."/>
            <person name="Barry K."/>
            <person name="Bills G."/>
            <person name="Bluhm B."/>
            <person name="Cannon C."/>
            <person name="Castanera R."/>
            <person name="Culley D."/>
            <person name="Daum C."/>
            <person name="Ezra D."/>
            <person name="Gonzalez J."/>
            <person name="Henrissat B."/>
            <person name="Kuo A."/>
            <person name="Liang C."/>
            <person name="Lipzen A."/>
            <person name="Lutzoni F."/>
            <person name="Magnuson J."/>
            <person name="Mondo S."/>
            <person name="Nolan M."/>
            <person name="Ohm R."/>
            <person name="Pangilinan J."/>
            <person name="Park H.-J."/>
            <person name="Ramirez L."/>
            <person name="Alfaro M."/>
            <person name="Sun H."/>
            <person name="Tritt A."/>
            <person name="Yoshinaga Y."/>
            <person name="Zwiers L.-H."/>
            <person name="Turgeon B."/>
            <person name="Goodwin S."/>
            <person name="Spatafora J."/>
            <person name="Crous P."/>
            <person name="Grigoriev I."/>
        </authorList>
    </citation>
    <scope>NUCLEOTIDE SEQUENCE</scope>
    <source>
        <strain evidence="3">CBS 125425</strain>
    </source>
</reference>
<dbReference type="InterPro" id="IPR001331">
    <property type="entry name" value="GDS_CDC24_CS"/>
</dbReference>
<comment type="caution">
    <text evidence="3">The sequence shown here is derived from an EMBL/GenBank/DDBJ whole genome shotgun (WGS) entry which is preliminary data.</text>
</comment>
<organism evidence="3 4">
    <name type="scientific">Polyplosphaeria fusca</name>
    <dbReference type="NCBI Taxonomy" id="682080"/>
    <lineage>
        <taxon>Eukaryota</taxon>
        <taxon>Fungi</taxon>
        <taxon>Dikarya</taxon>
        <taxon>Ascomycota</taxon>
        <taxon>Pezizomycotina</taxon>
        <taxon>Dothideomycetes</taxon>
        <taxon>Pleosporomycetidae</taxon>
        <taxon>Pleosporales</taxon>
        <taxon>Tetraplosphaeriaceae</taxon>
        <taxon>Polyplosphaeria</taxon>
    </lineage>
</organism>
<evidence type="ECO:0000256" key="1">
    <source>
        <dbReference type="SAM" id="MobiDB-lite"/>
    </source>
</evidence>
<feature type="compositionally biased region" description="Polar residues" evidence="1">
    <location>
        <begin position="92"/>
        <end position="103"/>
    </location>
</feature>